<dbReference type="InterPro" id="IPR011055">
    <property type="entry name" value="Dup_hybrid_motif"/>
</dbReference>
<keyword evidence="1 2" id="KW-0732">Signal</keyword>
<gene>
    <name evidence="4" type="ORF">ABZ921_16100</name>
</gene>
<dbReference type="EMBL" id="JBEYXV010000007">
    <property type="protein sequence ID" value="MEU6822150.1"/>
    <property type="molecule type" value="Genomic_DNA"/>
</dbReference>
<evidence type="ECO:0000259" key="3">
    <source>
        <dbReference type="Pfam" id="PF01551"/>
    </source>
</evidence>
<feature type="signal peptide" evidence="2">
    <location>
        <begin position="1"/>
        <end position="19"/>
    </location>
</feature>
<dbReference type="Pfam" id="PF01551">
    <property type="entry name" value="Peptidase_M23"/>
    <property type="match status" value="1"/>
</dbReference>
<organism evidence="4 5">
    <name type="scientific">Streptomyces atriruber</name>
    <dbReference type="NCBI Taxonomy" id="545121"/>
    <lineage>
        <taxon>Bacteria</taxon>
        <taxon>Bacillati</taxon>
        <taxon>Actinomycetota</taxon>
        <taxon>Actinomycetes</taxon>
        <taxon>Kitasatosporales</taxon>
        <taxon>Streptomycetaceae</taxon>
        <taxon>Streptomyces</taxon>
    </lineage>
</organism>
<dbReference type="GO" id="GO:0016787">
    <property type="term" value="F:hydrolase activity"/>
    <property type="evidence" value="ECO:0007669"/>
    <property type="project" value="UniProtKB-KW"/>
</dbReference>
<dbReference type="PANTHER" id="PTHR21666:SF289">
    <property type="entry name" value="L-ALA--D-GLU ENDOPEPTIDASE"/>
    <property type="match status" value="1"/>
</dbReference>
<dbReference type="Proteomes" id="UP001551176">
    <property type="component" value="Unassembled WGS sequence"/>
</dbReference>
<keyword evidence="4" id="KW-0378">Hydrolase</keyword>
<feature type="chain" id="PRO_5046475415" evidence="2">
    <location>
        <begin position="20"/>
        <end position="207"/>
    </location>
</feature>
<dbReference type="InterPro" id="IPR050570">
    <property type="entry name" value="Cell_wall_metabolism_enzyme"/>
</dbReference>
<evidence type="ECO:0000313" key="4">
    <source>
        <dbReference type="EMBL" id="MEU6822150.1"/>
    </source>
</evidence>
<comment type="caution">
    <text evidence="4">The sequence shown here is derived from an EMBL/GenBank/DDBJ whole genome shotgun (WGS) entry which is preliminary data.</text>
</comment>
<proteinExistence type="predicted"/>
<dbReference type="InterPro" id="IPR016047">
    <property type="entry name" value="M23ase_b-sheet_dom"/>
</dbReference>
<dbReference type="EC" id="3.4.-.-" evidence="4"/>
<dbReference type="Gene3D" id="2.70.70.10">
    <property type="entry name" value="Glucose Permease (Domain IIA)"/>
    <property type="match status" value="1"/>
</dbReference>
<sequence>MLLPTLVALLVTFLTPASTWPVGTGPAVVRGWSPPATAYGAGHRGVDLAATPGAAVRAVAPGRISFAGRVAGRGVVVVELDGTGDPPLRTTYEPVRATVKKGAEVAAGAPVGFLERPTGHCPTSCLHWGLRRAETYLNPMTLLPPWLLHPGPSRLLPTQGPLRPPPYAYGRGRYVYEQRYVHERGLYTYGRGLSPGLPAAPWPRLPP</sequence>
<dbReference type="PANTHER" id="PTHR21666">
    <property type="entry name" value="PEPTIDASE-RELATED"/>
    <property type="match status" value="1"/>
</dbReference>
<accession>A0ABV3BMA1</accession>
<reference evidence="4 5" key="1">
    <citation type="submission" date="2024-06" db="EMBL/GenBank/DDBJ databases">
        <title>The Natural Products Discovery Center: Release of the First 8490 Sequenced Strains for Exploring Actinobacteria Biosynthetic Diversity.</title>
        <authorList>
            <person name="Kalkreuter E."/>
            <person name="Kautsar S.A."/>
            <person name="Yang D."/>
            <person name="Bader C.D."/>
            <person name="Teijaro C.N."/>
            <person name="Fluegel L."/>
            <person name="Davis C.M."/>
            <person name="Simpson J.R."/>
            <person name="Lauterbach L."/>
            <person name="Steele A.D."/>
            <person name="Gui C."/>
            <person name="Meng S."/>
            <person name="Li G."/>
            <person name="Viehrig K."/>
            <person name="Ye F."/>
            <person name="Su P."/>
            <person name="Kiefer A.F."/>
            <person name="Nichols A."/>
            <person name="Cepeda A.J."/>
            <person name="Yan W."/>
            <person name="Fan B."/>
            <person name="Jiang Y."/>
            <person name="Adhikari A."/>
            <person name="Zheng C.-J."/>
            <person name="Schuster L."/>
            <person name="Cowan T.M."/>
            <person name="Smanski M.J."/>
            <person name="Chevrette M.G."/>
            <person name="De Carvalho L.P.S."/>
            <person name="Shen B."/>
        </authorList>
    </citation>
    <scope>NUCLEOTIDE SEQUENCE [LARGE SCALE GENOMIC DNA]</scope>
    <source>
        <strain evidence="4 5">NPDC046838</strain>
    </source>
</reference>
<feature type="domain" description="M23ase beta-sheet core" evidence="3">
    <location>
        <begin position="42"/>
        <end position="139"/>
    </location>
</feature>
<name>A0ABV3BMA1_9ACTN</name>
<dbReference type="SUPFAM" id="SSF51261">
    <property type="entry name" value="Duplicated hybrid motif"/>
    <property type="match status" value="1"/>
</dbReference>
<protein>
    <submittedName>
        <fullName evidence="4">M23 family metallopeptidase</fullName>
        <ecNumber evidence="4">3.4.-.-</ecNumber>
    </submittedName>
</protein>
<dbReference type="CDD" id="cd12797">
    <property type="entry name" value="M23_peptidase"/>
    <property type="match status" value="1"/>
</dbReference>
<evidence type="ECO:0000256" key="1">
    <source>
        <dbReference type="ARBA" id="ARBA00022729"/>
    </source>
</evidence>
<keyword evidence="5" id="KW-1185">Reference proteome</keyword>
<evidence type="ECO:0000313" key="5">
    <source>
        <dbReference type="Proteomes" id="UP001551176"/>
    </source>
</evidence>
<evidence type="ECO:0000256" key="2">
    <source>
        <dbReference type="SAM" id="SignalP"/>
    </source>
</evidence>